<dbReference type="Proteomes" id="UP000823749">
    <property type="component" value="Chromosome 9"/>
</dbReference>
<reference evidence="2" key="1">
    <citation type="submission" date="2020-08" db="EMBL/GenBank/DDBJ databases">
        <title>Plant Genome Project.</title>
        <authorList>
            <person name="Zhang R.-G."/>
        </authorList>
    </citation>
    <scope>NUCLEOTIDE SEQUENCE</scope>
    <source>
        <strain evidence="2">WSP0</strain>
        <tissue evidence="2">Leaf</tissue>
    </source>
</reference>
<accession>A0AAV6IS68</accession>
<sequence>MDIISQLQELVNTIATLAFNNFAHSKGMPHRFGCLQIIPNLLLLISLTLRKMVKGAKQVP</sequence>
<dbReference type="Proteomes" id="UP000823749">
    <property type="component" value="Chromosome 2"/>
</dbReference>
<evidence type="ECO:0000313" key="3">
    <source>
        <dbReference type="EMBL" id="KAG5561463.1"/>
    </source>
</evidence>
<keyword evidence="4" id="KW-1185">Reference proteome</keyword>
<keyword evidence="1" id="KW-0472">Membrane</keyword>
<protein>
    <submittedName>
        <fullName evidence="2">Uncharacterized protein</fullName>
    </submittedName>
</protein>
<evidence type="ECO:0000313" key="4">
    <source>
        <dbReference type="Proteomes" id="UP000823749"/>
    </source>
</evidence>
<keyword evidence="1" id="KW-0812">Transmembrane</keyword>
<dbReference type="EMBL" id="JACTNZ010000009">
    <property type="protein sequence ID" value="KAG5531576.1"/>
    <property type="molecule type" value="Genomic_DNA"/>
</dbReference>
<name>A0AAV6IS68_9ERIC</name>
<organism evidence="2 4">
    <name type="scientific">Rhododendron griersonianum</name>
    <dbReference type="NCBI Taxonomy" id="479676"/>
    <lineage>
        <taxon>Eukaryota</taxon>
        <taxon>Viridiplantae</taxon>
        <taxon>Streptophyta</taxon>
        <taxon>Embryophyta</taxon>
        <taxon>Tracheophyta</taxon>
        <taxon>Spermatophyta</taxon>
        <taxon>Magnoliopsida</taxon>
        <taxon>eudicotyledons</taxon>
        <taxon>Gunneridae</taxon>
        <taxon>Pentapetalae</taxon>
        <taxon>asterids</taxon>
        <taxon>Ericales</taxon>
        <taxon>Ericaceae</taxon>
        <taxon>Ericoideae</taxon>
        <taxon>Rhodoreae</taxon>
        <taxon>Rhododendron</taxon>
    </lineage>
</organism>
<keyword evidence="1" id="KW-1133">Transmembrane helix</keyword>
<dbReference type="AlphaFoldDB" id="A0AAV6IS68"/>
<dbReference type="EMBL" id="JACTNZ010000002">
    <property type="protein sequence ID" value="KAG5561463.1"/>
    <property type="molecule type" value="Genomic_DNA"/>
</dbReference>
<comment type="caution">
    <text evidence="2">The sequence shown here is derived from an EMBL/GenBank/DDBJ whole genome shotgun (WGS) entry which is preliminary data.</text>
</comment>
<gene>
    <name evidence="3" type="ORF">RHGRI_004494</name>
    <name evidence="2" type="ORF">RHGRI_026253</name>
</gene>
<feature type="transmembrane region" description="Helical" evidence="1">
    <location>
        <begin position="30"/>
        <end position="49"/>
    </location>
</feature>
<proteinExistence type="predicted"/>
<evidence type="ECO:0000313" key="2">
    <source>
        <dbReference type="EMBL" id="KAG5531576.1"/>
    </source>
</evidence>
<evidence type="ECO:0000256" key="1">
    <source>
        <dbReference type="SAM" id="Phobius"/>
    </source>
</evidence>